<dbReference type="HOGENOM" id="CLU_009066_2_0_1"/>
<evidence type="ECO:0000259" key="3">
    <source>
        <dbReference type="PROSITE" id="PS50211"/>
    </source>
</evidence>
<dbReference type="InterPro" id="IPR037516">
    <property type="entry name" value="Tripartite_DENN"/>
</dbReference>
<name>V3ZUH7_LOTGI</name>
<feature type="compositionally biased region" description="Low complexity" evidence="2">
    <location>
        <begin position="297"/>
        <end position="315"/>
    </location>
</feature>
<evidence type="ECO:0000313" key="4">
    <source>
        <dbReference type="EMBL" id="ESO88012.1"/>
    </source>
</evidence>
<dbReference type="PANTHER" id="PTHR31017:SF1">
    <property type="entry name" value="LATE SECRETORY PATHWAY PROTEIN AVL9 HOMOLOG"/>
    <property type="match status" value="1"/>
</dbReference>
<dbReference type="CTD" id="20245951"/>
<feature type="compositionally biased region" description="Basic and acidic residues" evidence="2">
    <location>
        <begin position="278"/>
        <end position="288"/>
    </location>
</feature>
<proteinExistence type="inferred from homology"/>
<organism evidence="4 5">
    <name type="scientific">Lottia gigantea</name>
    <name type="common">Giant owl limpet</name>
    <dbReference type="NCBI Taxonomy" id="225164"/>
    <lineage>
        <taxon>Eukaryota</taxon>
        <taxon>Metazoa</taxon>
        <taxon>Spiralia</taxon>
        <taxon>Lophotrochozoa</taxon>
        <taxon>Mollusca</taxon>
        <taxon>Gastropoda</taxon>
        <taxon>Patellogastropoda</taxon>
        <taxon>Lottioidea</taxon>
        <taxon>Lottiidae</taxon>
        <taxon>Lottia</taxon>
    </lineage>
</organism>
<dbReference type="STRING" id="225164.V3ZUH7"/>
<protein>
    <recommendedName>
        <fullName evidence="3">UDENN domain-containing protein</fullName>
    </recommendedName>
</protein>
<dbReference type="InterPro" id="IPR051731">
    <property type="entry name" value="DENND11/AVL9_GEFs"/>
</dbReference>
<dbReference type="PANTHER" id="PTHR31017">
    <property type="entry name" value="LATE SECRETORY PATHWAY PROTEIN AVL9-RELATED"/>
    <property type="match status" value="1"/>
</dbReference>
<dbReference type="GeneID" id="20245951"/>
<dbReference type="PROSITE" id="PS50211">
    <property type="entry name" value="DENN"/>
    <property type="match status" value="1"/>
</dbReference>
<sequence>MAEASNEEENYILHVVVVGFHHKKGCQVEYSYPPLIEGNTVESHEIPKEWKHLPSLALPDGAHNYVKDTVYFHLPGRKESRKTVYGVSCYRQMDAKDLKNRGADVTRSTVQKSVCVLSRLPLYGLIKAKLELITHAYFDECDFSKVELLEQTYNNMKTCISSSMVDGSSLFLGLSSRDVVLLFKHKIVLLFKLILLERRVLLYGLPVESLGGLLLSILSLYPGMLEHGLDEAVSKSSQKVSSSDVNITGSDMDSSDGYLEISYTNKGNDSLNSLNNAKDSKSNDEPKTTVDNSPIAGESSGSESLSSSRPNSPGPELKQDGYGFPLAIFTRGTVCHPYLSLQYHDILHDITIRGFLIGATNILFKQRRNLLDAIIEVNEGKIEIQDKELQKHLHLTTADLRFGEYIVKAVTEDSDKDNSFDNTEWEGGDEWIRGQFRLYILSMLATLLQDDNKLLEDFGTVFITAWKTTNNYRYWNSTQHPLLSDIPVGHPFQGHMNMNDIKVRLAHTMQSTDRGKKINAAVVQTGKYVVETGKAVGGALNNAKSAVSSWFSSWRTTSNDKTPSNSTDNLQSLASDNTVNEVNTNT</sequence>
<feature type="domain" description="UDENN" evidence="3">
    <location>
        <begin position="13"/>
        <end position="433"/>
    </location>
</feature>
<comment type="similarity">
    <text evidence="1">Belongs to the AVL9 family.</text>
</comment>
<keyword evidence="5" id="KW-1185">Reference proteome</keyword>
<dbReference type="RefSeq" id="XP_009061326.1">
    <property type="nucleotide sequence ID" value="XM_009063078.1"/>
</dbReference>
<dbReference type="KEGG" id="lgi:LOTGIDRAFT_206952"/>
<dbReference type="Pfam" id="PF09794">
    <property type="entry name" value="Avl9"/>
    <property type="match status" value="1"/>
</dbReference>
<dbReference type="OMA" id="IRTQFRV"/>
<reference evidence="4 5" key="1">
    <citation type="journal article" date="2013" name="Nature">
        <title>Insights into bilaterian evolution from three spiralian genomes.</title>
        <authorList>
            <person name="Simakov O."/>
            <person name="Marletaz F."/>
            <person name="Cho S.J."/>
            <person name="Edsinger-Gonzales E."/>
            <person name="Havlak P."/>
            <person name="Hellsten U."/>
            <person name="Kuo D.H."/>
            <person name="Larsson T."/>
            <person name="Lv J."/>
            <person name="Arendt D."/>
            <person name="Savage R."/>
            <person name="Osoegawa K."/>
            <person name="de Jong P."/>
            <person name="Grimwood J."/>
            <person name="Chapman J.A."/>
            <person name="Shapiro H."/>
            <person name="Aerts A."/>
            <person name="Otillar R.P."/>
            <person name="Terry A.Y."/>
            <person name="Boore J.L."/>
            <person name="Grigoriev I.V."/>
            <person name="Lindberg D.R."/>
            <person name="Seaver E.C."/>
            <person name="Weisblat D.A."/>
            <person name="Putnam N.H."/>
            <person name="Rokhsar D.S."/>
        </authorList>
    </citation>
    <scope>NUCLEOTIDE SEQUENCE [LARGE SCALE GENOMIC DNA]</scope>
</reference>
<accession>V3ZUH7</accession>
<dbReference type="EMBL" id="KB202793">
    <property type="protein sequence ID" value="ESO88012.1"/>
    <property type="molecule type" value="Genomic_DNA"/>
</dbReference>
<dbReference type="GO" id="GO:0005737">
    <property type="term" value="C:cytoplasm"/>
    <property type="evidence" value="ECO:0007669"/>
    <property type="project" value="TreeGrafter"/>
</dbReference>
<dbReference type="Proteomes" id="UP000030746">
    <property type="component" value="Unassembled WGS sequence"/>
</dbReference>
<dbReference type="OrthoDB" id="26278at2759"/>
<evidence type="ECO:0000256" key="2">
    <source>
        <dbReference type="SAM" id="MobiDB-lite"/>
    </source>
</evidence>
<dbReference type="AlphaFoldDB" id="V3ZUH7"/>
<evidence type="ECO:0000313" key="5">
    <source>
        <dbReference type="Proteomes" id="UP000030746"/>
    </source>
</evidence>
<dbReference type="InterPro" id="IPR018307">
    <property type="entry name" value="ABL9/DENND6_dom"/>
</dbReference>
<gene>
    <name evidence="4" type="ORF">LOTGIDRAFT_206952</name>
</gene>
<evidence type="ECO:0000256" key="1">
    <source>
        <dbReference type="ARBA" id="ARBA00038178"/>
    </source>
</evidence>
<feature type="region of interest" description="Disordered" evidence="2">
    <location>
        <begin position="270"/>
        <end position="317"/>
    </location>
</feature>